<evidence type="ECO:0000313" key="1">
    <source>
        <dbReference type="EMBL" id="TYZ14301.1"/>
    </source>
</evidence>
<comment type="caution">
    <text evidence="1">The sequence shown here is derived from an EMBL/GenBank/DDBJ whole genome shotgun (WGS) entry which is preliminary data.</text>
</comment>
<accession>A0A5D6VDZ4</accession>
<sequence>MTPEHTFDAELELDGESGGVYVLIPFSVPDTYGVRGPLPVNATIDGFPYRGSLTPLGDGAHALLVQKQIRNAIGKTWTQSVHVTLSRDTEERSVEVPDDLAAALSRAGLRQRFDELSFTHRKEFVQGIERSKKYETRLRRISDAVERIAAGRKP</sequence>
<dbReference type="InterPro" id="IPR037079">
    <property type="entry name" value="AF2212/PG0164-like_sf"/>
</dbReference>
<protein>
    <submittedName>
        <fullName evidence="1">DUF1905 domain-containing protein</fullName>
    </submittedName>
</protein>
<dbReference type="Proteomes" id="UP000322791">
    <property type="component" value="Unassembled WGS sequence"/>
</dbReference>
<name>A0A5D6VDZ4_9BACT</name>
<dbReference type="EMBL" id="VTHL01000001">
    <property type="protein sequence ID" value="TYZ14301.1"/>
    <property type="molecule type" value="Genomic_DNA"/>
</dbReference>
<dbReference type="AlphaFoldDB" id="A0A5D6VDZ4"/>
<dbReference type="Gene3D" id="2.40.30.100">
    <property type="entry name" value="AF2212/PG0164-like"/>
    <property type="match status" value="1"/>
</dbReference>
<keyword evidence="2" id="KW-1185">Reference proteome</keyword>
<dbReference type="RefSeq" id="WP_149069085.1">
    <property type="nucleotide sequence ID" value="NZ_VTHL01000001.1"/>
</dbReference>
<evidence type="ECO:0000313" key="2">
    <source>
        <dbReference type="Proteomes" id="UP000322791"/>
    </source>
</evidence>
<proteinExistence type="predicted"/>
<organism evidence="1 2">
    <name type="scientific">Hymenobacter lutimineralis</name>
    <dbReference type="NCBI Taxonomy" id="2606448"/>
    <lineage>
        <taxon>Bacteria</taxon>
        <taxon>Pseudomonadati</taxon>
        <taxon>Bacteroidota</taxon>
        <taxon>Cytophagia</taxon>
        <taxon>Cytophagales</taxon>
        <taxon>Hymenobacteraceae</taxon>
        <taxon>Hymenobacter</taxon>
    </lineage>
</organism>
<reference evidence="1 2" key="1">
    <citation type="submission" date="2019-08" db="EMBL/GenBank/DDBJ databases">
        <authorList>
            <person name="Seo M.-J."/>
        </authorList>
    </citation>
    <scope>NUCLEOTIDE SEQUENCE [LARGE SCALE GENOMIC DNA]</scope>
    <source>
        <strain evidence="1 2">KIGAM108</strain>
    </source>
</reference>
<dbReference type="SUPFAM" id="SSF141694">
    <property type="entry name" value="AF2212/PG0164-like"/>
    <property type="match status" value="1"/>
</dbReference>
<gene>
    <name evidence="1" type="ORF">FY528_00805</name>
</gene>
<dbReference type="InterPro" id="IPR015018">
    <property type="entry name" value="DUF1905"/>
</dbReference>
<dbReference type="Pfam" id="PF13376">
    <property type="entry name" value="OmdA"/>
    <property type="match status" value="1"/>
</dbReference>
<dbReference type="Pfam" id="PF08922">
    <property type="entry name" value="DUF1905"/>
    <property type="match status" value="1"/>
</dbReference>